<organism evidence="12 13">
    <name type="scientific">Rhodovibrio sodomensis</name>
    <dbReference type="NCBI Taxonomy" id="1088"/>
    <lineage>
        <taxon>Bacteria</taxon>
        <taxon>Pseudomonadati</taxon>
        <taxon>Pseudomonadota</taxon>
        <taxon>Alphaproteobacteria</taxon>
        <taxon>Rhodospirillales</taxon>
        <taxon>Rhodovibrionaceae</taxon>
        <taxon>Rhodovibrio</taxon>
    </lineage>
</organism>
<dbReference type="Gene3D" id="2.40.50.100">
    <property type="match status" value="1"/>
</dbReference>
<dbReference type="InterPro" id="IPR045257">
    <property type="entry name" value="E2/Pdx1"/>
</dbReference>
<keyword evidence="13" id="KW-1185">Reference proteome</keyword>
<evidence type="ECO:0000256" key="7">
    <source>
        <dbReference type="ARBA" id="ARBA00048370"/>
    </source>
</evidence>
<evidence type="ECO:0000256" key="4">
    <source>
        <dbReference type="ARBA" id="ARBA00022823"/>
    </source>
</evidence>
<dbReference type="InterPro" id="IPR003016">
    <property type="entry name" value="2-oxoA_DH_lipoyl-BS"/>
</dbReference>
<feature type="compositionally biased region" description="Gly residues" evidence="9">
    <location>
        <begin position="98"/>
        <end position="124"/>
    </location>
</feature>
<proteinExistence type="inferred from homology"/>
<feature type="region of interest" description="Disordered" evidence="9">
    <location>
        <begin position="200"/>
        <end position="237"/>
    </location>
</feature>
<feature type="domain" description="Lipoyl-binding" evidence="10">
    <location>
        <begin position="2"/>
        <end position="78"/>
    </location>
</feature>
<dbReference type="Proteomes" id="UP001296873">
    <property type="component" value="Unassembled WGS sequence"/>
</dbReference>
<dbReference type="EMBL" id="NRRL01000033">
    <property type="protein sequence ID" value="MBK1668932.1"/>
    <property type="molecule type" value="Genomic_DNA"/>
</dbReference>
<dbReference type="InterPro" id="IPR011053">
    <property type="entry name" value="Single_hybrid_motif"/>
</dbReference>
<dbReference type="Gene3D" id="4.10.320.10">
    <property type="entry name" value="E3-binding domain"/>
    <property type="match status" value="1"/>
</dbReference>
<evidence type="ECO:0000256" key="8">
    <source>
        <dbReference type="RuleBase" id="RU361137"/>
    </source>
</evidence>
<protein>
    <recommendedName>
        <fullName evidence="8">Acetyltransferase component of pyruvate dehydrogenase complex</fullName>
        <ecNumber evidence="8">2.3.1.12</ecNumber>
    </recommendedName>
</protein>
<feature type="compositionally biased region" description="Low complexity" evidence="9">
    <location>
        <begin position="202"/>
        <end position="231"/>
    </location>
</feature>
<feature type="domain" description="Peripheral subunit-binding (PSBD)" evidence="11">
    <location>
        <begin position="160"/>
        <end position="197"/>
    </location>
</feature>
<keyword evidence="12" id="KW-0670">Pyruvate</keyword>
<dbReference type="Pfam" id="PF00364">
    <property type="entry name" value="Biotin_lipoyl"/>
    <property type="match status" value="1"/>
</dbReference>
<comment type="function">
    <text evidence="6">The pyruvate dehydrogenase complex catalyzes the overall conversion of pyruvate to acetyl-CoA and CO(2). It contains multiple copies of three enzymatic components: pyruvate dehydrogenase (E1), dihydrolipoamide acetyltransferase (E2) and lipoamide dehydrogenase (E3).</text>
</comment>
<keyword evidence="5 8" id="KW-0012">Acyltransferase</keyword>
<comment type="cofactor">
    <cofactor evidence="8">
        <name>(R)-lipoate</name>
        <dbReference type="ChEBI" id="CHEBI:83088"/>
    </cofactor>
    <text evidence="8">Binds 1 lipoyl cofactor covalently.</text>
</comment>
<dbReference type="InterPro" id="IPR000089">
    <property type="entry name" value="Biotin_lipoyl"/>
</dbReference>
<dbReference type="PROSITE" id="PS51826">
    <property type="entry name" value="PSBD"/>
    <property type="match status" value="1"/>
</dbReference>
<dbReference type="PANTHER" id="PTHR23151">
    <property type="entry name" value="DIHYDROLIPOAMIDE ACETYL/SUCCINYL-TRANSFERASE-RELATED"/>
    <property type="match status" value="1"/>
</dbReference>
<dbReference type="PROSITE" id="PS00189">
    <property type="entry name" value="LIPOYL"/>
    <property type="match status" value="1"/>
</dbReference>
<dbReference type="SUPFAM" id="SSF47005">
    <property type="entry name" value="Peripheral subunit-binding domain of 2-oxo acid dehydrogenase complex"/>
    <property type="match status" value="1"/>
</dbReference>
<dbReference type="InterPro" id="IPR006257">
    <property type="entry name" value="LAT1"/>
</dbReference>
<dbReference type="EC" id="2.3.1.12" evidence="8"/>
<sequence length="474" mass="49175">MPVNILMPALSPTMTEGNLAKWHVKPGDTVSSGDIVAEIETDKATMEVEAVDEGTVGKLLVEEGTEGVPVNQAIAILLEEGESAADLDKTPAPPAGDGADGGGAQPAAESGGGGSAGGASGAGGSSAPQSAASAPGTHASLENAPPAPPAPKDASGKRVFASPLARRMAKQAGIDLAGLNGSGPHGRIVRSDVEQAIERGTPAQQPAAQPAGQPQAQPQQPAAQKQPAPAQGVDAKASAEQLGMAYEEVPLNNMRKTIAKRLSESKQTVPHFYLSVDIEMDEVFRVRKELNDRAQARGEDYKLSVNDFIIRACALALKTVPQANAAYNGSSALFFEHADVSVAVAIEGGLITPVIKKAETKGLATISKEMKDLAKRARDGKLKPEEYQGGTFSLSNLGMFGITNFQAIINPPQACILAVGKSEQRPVVKDDALSVATMMSCTLSVDHRVVDGAIGANFLSELRKLLEDPMSMLL</sequence>
<dbReference type="Gene3D" id="3.30.559.10">
    <property type="entry name" value="Chloramphenicol acetyltransferase-like domain"/>
    <property type="match status" value="1"/>
</dbReference>
<feature type="compositionally biased region" description="Low complexity" evidence="9">
    <location>
        <begin position="125"/>
        <end position="136"/>
    </location>
</feature>
<dbReference type="PANTHER" id="PTHR23151:SF90">
    <property type="entry name" value="DIHYDROLIPOYLLYSINE-RESIDUE ACETYLTRANSFERASE COMPONENT OF PYRUVATE DEHYDROGENASE COMPLEX, MITOCHONDRIAL-RELATED"/>
    <property type="match status" value="1"/>
</dbReference>
<dbReference type="NCBIfam" id="TIGR01349">
    <property type="entry name" value="PDHac_trf_mito"/>
    <property type="match status" value="1"/>
</dbReference>
<evidence type="ECO:0000256" key="5">
    <source>
        <dbReference type="ARBA" id="ARBA00023315"/>
    </source>
</evidence>
<dbReference type="InterPro" id="IPR004167">
    <property type="entry name" value="PSBD"/>
</dbReference>
<feature type="region of interest" description="Disordered" evidence="9">
    <location>
        <begin position="86"/>
        <end position="157"/>
    </location>
</feature>
<dbReference type="RefSeq" id="WP_200341252.1">
    <property type="nucleotide sequence ID" value="NZ_NRRL01000033.1"/>
</dbReference>
<dbReference type="SUPFAM" id="SSF51230">
    <property type="entry name" value="Single hybrid motif"/>
    <property type="match status" value="1"/>
</dbReference>
<dbReference type="Pfam" id="PF02817">
    <property type="entry name" value="E3_binding"/>
    <property type="match status" value="1"/>
</dbReference>
<keyword evidence="3 8" id="KW-0808">Transferase</keyword>
<dbReference type="InterPro" id="IPR023213">
    <property type="entry name" value="CAT-like_dom_sf"/>
</dbReference>
<evidence type="ECO:0000313" key="12">
    <source>
        <dbReference type="EMBL" id="MBK1668932.1"/>
    </source>
</evidence>
<dbReference type="InterPro" id="IPR036625">
    <property type="entry name" value="E3-bd_dom_sf"/>
</dbReference>
<evidence type="ECO:0000256" key="6">
    <source>
        <dbReference type="ARBA" id="ARBA00025211"/>
    </source>
</evidence>
<comment type="catalytic activity">
    <reaction evidence="7 8">
        <text>N(6)-[(R)-dihydrolipoyl]-L-lysyl-[protein] + acetyl-CoA = N(6)-[(R)-S(8)-acetyldihydrolipoyl]-L-lysyl-[protein] + CoA</text>
        <dbReference type="Rhea" id="RHEA:17017"/>
        <dbReference type="Rhea" id="RHEA-COMP:10475"/>
        <dbReference type="Rhea" id="RHEA-COMP:10478"/>
        <dbReference type="ChEBI" id="CHEBI:57287"/>
        <dbReference type="ChEBI" id="CHEBI:57288"/>
        <dbReference type="ChEBI" id="CHEBI:83100"/>
        <dbReference type="ChEBI" id="CHEBI:83111"/>
        <dbReference type="EC" id="2.3.1.12"/>
    </reaction>
</comment>
<evidence type="ECO:0000259" key="11">
    <source>
        <dbReference type="PROSITE" id="PS51826"/>
    </source>
</evidence>
<evidence type="ECO:0000313" key="13">
    <source>
        <dbReference type="Proteomes" id="UP001296873"/>
    </source>
</evidence>
<gene>
    <name evidence="12" type="ORF">CKO28_12910</name>
</gene>
<evidence type="ECO:0000256" key="2">
    <source>
        <dbReference type="ARBA" id="ARBA00011484"/>
    </source>
</evidence>
<comment type="caution">
    <text evidence="12">The sequence shown here is derived from an EMBL/GenBank/DDBJ whole genome shotgun (WGS) entry which is preliminary data.</text>
</comment>
<comment type="similarity">
    <text evidence="1 8">Belongs to the 2-oxoacid dehydrogenase family.</text>
</comment>
<evidence type="ECO:0000256" key="3">
    <source>
        <dbReference type="ARBA" id="ARBA00022679"/>
    </source>
</evidence>
<evidence type="ECO:0000256" key="9">
    <source>
        <dbReference type="SAM" id="MobiDB-lite"/>
    </source>
</evidence>
<dbReference type="PROSITE" id="PS50968">
    <property type="entry name" value="BIOTINYL_LIPOYL"/>
    <property type="match status" value="1"/>
</dbReference>
<evidence type="ECO:0000256" key="1">
    <source>
        <dbReference type="ARBA" id="ARBA00007317"/>
    </source>
</evidence>
<keyword evidence="4 8" id="KW-0450">Lipoyl</keyword>
<accession>A0ABS1DG65</accession>
<comment type="subunit">
    <text evidence="2">Forms a 24-polypeptide structural core with octahedral symmetry.</text>
</comment>
<evidence type="ECO:0000259" key="10">
    <source>
        <dbReference type="PROSITE" id="PS50968"/>
    </source>
</evidence>
<name>A0ABS1DG65_9PROT</name>
<dbReference type="InterPro" id="IPR001078">
    <property type="entry name" value="2-oxoacid_DH_actylTfrase"/>
</dbReference>
<dbReference type="CDD" id="cd06849">
    <property type="entry name" value="lipoyl_domain"/>
    <property type="match status" value="1"/>
</dbReference>
<reference evidence="12 13" key="1">
    <citation type="journal article" date="2020" name="Microorganisms">
        <title>Osmotic Adaptation and Compatible Solute Biosynthesis of Phototrophic Bacteria as Revealed from Genome Analyses.</title>
        <authorList>
            <person name="Imhoff J.F."/>
            <person name="Rahn T."/>
            <person name="Kunzel S."/>
            <person name="Keller A."/>
            <person name="Neulinger S.C."/>
        </authorList>
    </citation>
    <scope>NUCLEOTIDE SEQUENCE [LARGE SCALE GENOMIC DNA]</scope>
    <source>
        <strain evidence="12 13">DSM 9895</strain>
    </source>
</reference>
<dbReference type="SUPFAM" id="SSF52777">
    <property type="entry name" value="CoA-dependent acyltransferases"/>
    <property type="match status" value="1"/>
</dbReference>
<dbReference type="Pfam" id="PF00198">
    <property type="entry name" value="2-oxoacid_dh"/>
    <property type="match status" value="1"/>
</dbReference>